<name>A0A1T5HMN0_9BACT</name>
<dbReference type="Proteomes" id="UP000191055">
    <property type="component" value="Unassembled WGS sequence"/>
</dbReference>
<dbReference type="SUPFAM" id="SSF51126">
    <property type="entry name" value="Pectin lyase-like"/>
    <property type="match status" value="1"/>
</dbReference>
<dbReference type="AlphaFoldDB" id="A0A1T5HMN0"/>
<dbReference type="InterPro" id="IPR039448">
    <property type="entry name" value="Beta_helix"/>
</dbReference>
<dbReference type="RefSeq" id="WP_079558184.1">
    <property type="nucleotide sequence ID" value="NZ_CP021904.1"/>
</dbReference>
<sequence>MKKYFTLAMFLMAIMLSESALSQRTAEVIREEGEPWVAKVNGNQVYSGLDMILAIQTAINNLTQNRTEKEVVNVRTSGSTGRHSWNGDVKAINLPSNTIIDFHDNTMNVNDDAEDNIIVPIRAIRANNIEVRNMRITGNPRYGIWIFGSENVILENIHISIPQAYNIGLGIRIQERDATWSRNVTMDNIYVEHSKHHGVEIWNTDGLSIGTVTTQNTGGCGLLLNSTRNATVQLVDAYRANHGGGYAGLRFANNCGPNVVVEKVIANSCGRGVFSVSGSHGITINEVDIYGSTNQGILIEDTKDFTINGGVVKNSSSQGVRITSRSSTEHHASSNVLVQNLRVYDDRTPMVQSYGIQETTPRTNNNKILNNDLRNGGRTADLAFSGPGTIAEGNILTGMEPPTTNIPDLLADQTIAIYPNPSNGSFTIHSSHLTTHVEFKIEIFDLQGRLAFSDKKTFTGTIDLNTELNSGVYLIKISNNNDIFSSRLIISR</sequence>
<gene>
    <name evidence="4" type="ORF">SAMN03080601_02473</name>
</gene>
<accession>A0A1T5HMN0</accession>
<dbReference type="EMBL" id="FUYV01000015">
    <property type="protein sequence ID" value="SKC21916.1"/>
    <property type="molecule type" value="Genomic_DNA"/>
</dbReference>
<dbReference type="Pfam" id="PF18962">
    <property type="entry name" value="Por_Secre_tail"/>
    <property type="match status" value="1"/>
</dbReference>
<evidence type="ECO:0000259" key="3">
    <source>
        <dbReference type="Pfam" id="PF18962"/>
    </source>
</evidence>
<dbReference type="InterPro" id="IPR011050">
    <property type="entry name" value="Pectin_lyase_fold/virulence"/>
</dbReference>
<dbReference type="NCBIfam" id="TIGR04183">
    <property type="entry name" value="Por_Secre_tail"/>
    <property type="match status" value="1"/>
</dbReference>
<dbReference type="InterPro" id="IPR006626">
    <property type="entry name" value="PbH1"/>
</dbReference>
<keyword evidence="1" id="KW-0732">Signal</keyword>
<dbReference type="KEGG" id="asx:CDL62_09670"/>
<dbReference type="InterPro" id="IPR012334">
    <property type="entry name" value="Pectin_lyas_fold"/>
</dbReference>
<dbReference type="Pfam" id="PF13229">
    <property type="entry name" value="Beta_helix"/>
    <property type="match status" value="1"/>
</dbReference>
<dbReference type="Gene3D" id="2.160.20.10">
    <property type="entry name" value="Single-stranded right-handed beta-helix, Pectin lyase-like"/>
    <property type="match status" value="1"/>
</dbReference>
<feature type="signal peptide" evidence="1">
    <location>
        <begin position="1"/>
        <end position="22"/>
    </location>
</feature>
<dbReference type="STRING" id="889453.SAMN03080601_02473"/>
<organism evidence="4 5">
    <name type="scientific">Alkalitalea saponilacus</name>
    <dbReference type="NCBI Taxonomy" id="889453"/>
    <lineage>
        <taxon>Bacteria</taxon>
        <taxon>Pseudomonadati</taxon>
        <taxon>Bacteroidota</taxon>
        <taxon>Bacteroidia</taxon>
        <taxon>Marinilabiliales</taxon>
        <taxon>Marinilabiliaceae</taxon>
        <taxon>Alkalitalea</taxon>
    </lineage>
</organism>
<dbReference type="InterPro" id="IPR026444">
    <property type="entry name" value="Secre_tail"/>
</dbReference>
<evidence type="ECO:0000259" key="2">
    <source>
        <dbReference type="Pfam" id="PF13229"/>
    </source>
</evidence>
<protein>
    <submittedName>
        <fullName evidence="4">Por secretion system C-terminal sorting domain-containing protein</fullName>
    </submittedName>
</protein>
<reference evidence="4 5" key="1">
    <citation type="submission" date="2017-02" db="EMBL/GenBank/DDBJ databases">
        <authorList>
            <person name="Peterson S.W."/>
        </authorList>
    </citation>
    <scope>NUCLEOTIDE SEQUENCE [LARGE SCALE GENOMIC DNA]</scope>
    <source>
        <strain evidence="4 5">DSM 24412</strain>
    </source>
</reference>
<evidence type="ECO:0000256" key="1">
    <source>
        <dbReference type="SAM" id="SignalP"/>
    </source>
</evidence>
<feature type="domain" description="Right handed beta helix" evidence="2">
    <location>
        <begin position="126"/>
        <end position="286"/>
    </location>
</feature>
<feature type="chain" id="PRO_5013273272" evidence="1">
    <location>
        <begin position="23"/>
        <end position="492"/>
    </location>
</feature>
<evidence type="ECO:0000313" key="4">
    <source>
        <dbReference type="EMBL" id="SKC21916.1"/>
    </source>
</evidence>
<feature type="domain" description="Secretion system C-terminal sorting" evidence="3">
    <location>
        <begin position="417"/>
        <end position="490"/>
    </location>
</feature>
<dbReference type="OrthoDB" id="2986171at2"/>
<proteinExistence type="predicted"/>
<keyword evidence="5" id="KW-1185">Reference proteome</keyword>
<evidence type="ECO:0000313" key="5">
    <source>
        <dbReference type="Proteomes" id="UP000191055"/>
    </source>
</evidence>
<dbReference type="SMART" id="SM00710">
    <property type="entry name" value="PbH1"/>
    <property type="match status" value="7"/>
</dbReference>